<dbReference type="Pfam" id="PF08318">
    <property type="entry name" value="COG4_m"/>
    <property type="match status" value="1"/>
</dbReference>
<feature type="domain" description="COG4 transport protein middle alpha-helical bundle" evidence="2">
    <location>
        <begin position="79"/>
        <end position="229"/>
    </location>
</feature>
<sequence length="545" mass="59072">MAVIFNSAGTIIRHHLPMVSSALGPAGGDRSLIQLVHVHVENLVMDLIQNPDSTSVEDLQTVTGMLPDIEDGIMKGSLGEEDSVALDLTELDKACEDVALMIQYIESYEGFVKHCVEEIHRAKEYREEKEGEGGEVEEVLPKVTQLGEVAMELSAVLGGGESALLLTTISRTLSSPLTFVSYEDSSDAACSNLVEDMFYAAQRAALRAVASGHSTTICVIINQCANTLSMVIPAVLGGKKITKAKDVLVGTKTISAQAAEALAKEVNSNLSNLRNTFGSSVASPGRAGGGRRETEEDKKARENAMREAGGAFNDFAVSVSYLGKLQDVIVDELERAEIGFDKDGDTQLASAARGFRAVAKQLEDSDPIKVSLIPAVGQTLKGIVEKASEACSYNIGEAEFEIGETVGGWIADICRESGKAVEDVVGWLGREGREEVWRFAMEEIAKMVEVVLRKRRFSEFGSLRLDADVRLLVSWCKERMSGGELSGLERLKQINRLVGLIDLTDLKKVVQAEGRNWRLKKGEIKGYLNLKETWGEQGEGTGKKE</sequence>
<dbReference type="Gene3D" id="1.20.58.1970">
    <property type="match status" value="1"/>
</dbReference>
<dbReference type="InterPro" id="IPR048684">
    <property type="entry name" value="COG4_C"/>
</dbReference>
<proteinExistence type="predicted"/>
<evidence type="ECO:0000313" key="4">
    <source>
        <dbReference type="EMBL" id="GMI06931.1"/>
    </source>
</evidence>
<dbReference type="Pfam" id="PF20662">
    <property type="entry name" value="COG4_C"/>
    <property type="match status" value="1"/>
</dbReference>
<evidence type="ECO:0000313" key="5">
    <source>
        <dbReference type="Proteomes" id="UP001165082"/>
    </source>
</evidence>
<dbReference type="PANTHER" id="PTHR24016">
    <property type="entry name" value="CONSERVED OLIGOMERIC GOLGI COMPLEX SUBUNIT 4"/>
    <property type="match status" value="1"/>
</dbReference>
<dbReference type="OrthoDB" id="47059at2759"/>
<keyword evidence="5" id="KW-1185">Reference proteome</keyword>
<dbReference type="EMBL" id="BRXZ01000185">
    <property type="protein sequence ID" value="GMI06931.1"/>
    <property type="molecule type" value="Genomic_DNA"/>
</dbReference>
<evidence type="ECO:0000259" key="3">
    <source>
        <dbReference type="Pfam" id="PF20662"/>
    </source>
</evidence>
<dbReference type="Proteomes" id="UP001165082">
    <property type="component" value="Unassembled WGS sequence"/>
</dbReference>
<evidence type="ECO:0000256" key="1">
    <source>
        <dbReference type="SAM" id="MobiDB-lite"/>
    </source>
</evidence>
<feature type="region of interest" description="Disordered" evidence="1">
    <location>
        <begin position="278"/>
        <end position="299"/>
    </location>
</feature>
<dbReference type="InterPro" id="IPR013167">
    <property type="entry name" value="COG4_M"/>
</dbReference>
<feature type="compositionally biased region" description="Basic and acidic residues" evidence="1">
    <location>
        <begin position="290"/>
        <end position="299"/>
    </location>
</feature>
<feature type="non-terminal residue" evidence="4">
    <location>
        <position position="545"/>
    </location>
</feature>
<dbReference type="PANTHER" id="PTHR24016:SF0">
    <property type="entry name" value="CONSERVED OLIGOMERIC GOLGI COMPLEX SUBUNIT 4"/>
    <property type="match status" value="1"/>
</dbReference>
<dbReference type="AlphaFoldDB" id="A0A9W7CLT5"/>
<gene>
    <name evidence="4" type="ORF">TrRE_jg10857</name>
</gene>
<feature type="domain" description="Conserved oligomeric Golgi complex subunit 4 C-terminal" evidence="3">
    <location>
        <begin position="313"/>
        <end position="525"/>
    </location>
</feature>
<organism evidence="4 5">
    <name type="scientific">Triparma retinervis</name>
    <dbReference type="NCBI Taxonomy" id="2557542"/>
    <lineage>
        <taxon>Eukaryota</taxon>
        <taxon>Sar</taxon>
        <taxon>Stramenopiles</taxon>
        <taxon>Ochrophyta</taxon>
        <taxon>Bolidophyceae</taxon>
        <taxon>Parmales</taxon>
        <taxon>Triparmaceae</taxon>
        <taxon>Triparma</taxon>
    </lineage>
</organism>
<comment type="caution">
    <text evidence="4">The sequence shown here is derived from an EMBL/GenBank/DDBJ whole genome shotgun (WGS) entry which is preliminary data.</text>
</comment>
<accession>A0A9W7CLT5</accession>
<evidence type="ECO:0000259" key="2">
    <source>
        <dbReference type="Pfam" id="PF08318"/>
    </source>
</evidence>
<name>A0A9W7CLT5_9STRA</name>
<reference evidence="4" key="1">
    <citation type="submission" date="2022-07" db="EMBL/GenBank/DDBJ databases">
        <title>Genome analysis of Parmales, a sister group of diatoms, reveals the evolutionary specialization of diatoms from phago-mixotrophs to photoautotrophs.</title>
        <authorList>
            <person name="Ban H."/>
            <person name="Sato S."/>
            <person name="Yoshikawa S."/>
            <person name="Kazumasa Y."/>
            <person name="Nakamura Y."/>
            <person name="Ichinomiya M."/>
            <person name="Saitoh K."/>
            <person name="Sato N."/>
            <person name="Blanc-Mathieu R."/>
            <person name="Endo H."/>
            <person name="Kuwata A."/>
            <person name="Ogata H."/>
        </authorList>
    </citation>
    <scope>NUCLEOTIDE SEQUENCE</scope>
</reference>
<dbReference type="InterPro" id="IPR048682">
    <property type="entry name" value="COG4"/>
</dbReference>
<protein>
    <submittedName>
        <fullName evidence="4">Uncharacterized protein</fullName>
    </submittedName>
</protein>